<reference evidence="3 4" key="1">
    <citation type="journal article" date="2006" name="Proc. Natl. Acad. Sci. U.S.A.">
        <title>Evolution of sensory complexity recorded in a myxobacterial genome.</title>
        <authorList>
            <person name="Goldman B.S."/>
            <person name="Nierman W.C."/>
            <person name="Kaiser D."/>
            <person name="Slater S.C."/>
            <person name="Durkin A.S."/>
            <person name="Eisen J.A."/>
            <person name="Ronning C.M."/>
            <person name="Barbazuk W.B."/>
            <person name="Blanchard M."/>
            <person name="Field C."/>
            <person name="Halling C."/>
            <person name="Hinkle G."/>
            <person name="Iartchuk O."/>
            <person name="Kim H.S."/>
            <person name="Mackenzie C."/>
            <person name="Madupu R."/>
            <person name="Miller N."/>
            <person name="Shvartsbeyn A."/>
            <person name="Sullivan S.A."/>
            <person name="Vaudin M."/>
            <person name="Wiegand R."/>
            <person name="Kaplan H.B."/>
        </authorList>
    </citation>
    <scope>NUCLEOTIDE SEQUENCE [LARGE SCALE GENOMIC DNA]</scope>
    <source>
        <strain evidence="4">DK1622</strain>
    </source>
</reference>
<evidence type="ECO:0000313" key="4">
    <source>
        <dbReference type="Proteomes" id="UP000002402"/>
    </source>
</evidence>
<feature type="transmembrane region" description="Helical" evidence="2">
    <location>
        <begin position="12"/>
        <end position="32"/>
    </location>
</feature>
<gene>
    <name evidence="3" type="ordered locus">MXAN_4541</name>
</gene>
<dbReference type="EnsemblBacteria" id="ABF88604">
    <property type="protein sequence ID" value="ABF88604"/>
    <property type="gene ID" value="MXAN_4541"/>
</dbReference>
<protein>
    <submittedName>
        <fullName evidence="3">Uncharacterized protein</fullName>
    </submittedName>
</protein>
<keyword evidence="2" id="KW-0812">Transmembrane</keyword>
<sequence length="57" mass="6299">MRRGVRGMVVEILIGAAVMTLITVIFTGPGMWSSTWGYRKREGQDVSRSSGEKNKTP</sequence>
<dbReference type="AlphaFoldDB" id="Q1D3R4"/>
<feature type="region of interest" description="Disordered" evidence="1">
    <location>
        <begin position="33"/>
        <end position="57"/>
    </location>
</feature>
<feature type="compositionally biased region" description="Basic and acidic residues" evidence="1">
    <location>
        <begin position="39"/>
        <end position="57"/>
    </location>
</feature>
<organism evidence="3 4">
    <name type="scientific">Myxococcus xanthus (strain DK1622)</name>
    <dbReference type="NCBI Taxonomy" id="246197"/>
    <lineage>
        <taxon>Bacteria</taxon>
        <taxon>Pseudomonadati</taxon>
        <taxon>Myxococcota</taxon>
        <taxon>Myxococcia</taxon>
        <taxon>Myxococcales</taxon>
        <taxon>Cystobacterineae</taxon>
        <taxon>Myxococcaceae</taxon>
        <taxon>Myxococcus</taxon>
    </lineage>
</organism>
<evidence type="ECO:0000256" key="2">
    <source>
        <dbReference type="SAM" id="Phobius"/>
    </source>
</evidence>
<dbReference type="EMBL" id="CP000113">
    <property type="protein sequence ID" value="ABF88604.1"/>
    <property type="molecule type" value="Genomic_DNA"/>
</dbReference>
<proteinExistence type="predicted"/>
<dbReference type="Proteomes" id="UP000002402">
    <property type="component" value="Chromosome"/>
</dbReference>
<accession>Q1D3R4</accession>
<dbReference type="KEGG" id="mxa:MXAN_4541"/>
<evidence type="ECO:0000313" key="3">
    <source>
        <dbReference type="EMBL" id="ABF88604.1"/>
    </source>
</evidence>
<keyword evidence="2" id="KW-0472">Membrane</keyword>
<evidence type="ECO:0000256" key="1">
    <source>
        <dbReference type="SAM" id="MobiDB-lite"/>
    </source>
</evidence>
<keyword evidence="4" id="KW-1185">Reference proteome</keyword>
<dbReference type="HOGENOM" id="CLU_2991984_0_0_7"/>
<name>Q1D3R4_MYXXD</name>
<keyword evidence="2" id="KW-1133">Transmembrane helix</keyword>